<evidence type="ECO:0000313" key="1">
    <source>
        <dbReference type="EMBL" id="BBB90583.1"/>
    </source>
</evidence>
<proteinExistence type="predicted"/>
<name>A0A348AHN5_9FIRM</name>
<sequence>MPVFNPKLSHLDLEQIKRSAGIAAKETIPEQLLGDACAQALLLILPRASWNIYPYDQESNTILAPTPVRLPDESITRHLNGAAEVAVLAATIGELLENQVSVLLLKGLNTLGLLLDAAGTVGIEEVCNKTAYIISETAASYGYVAGRRFSPGHNDWDTRIQPDLLSIAEGSSIGIQLADNMMLIPHKSTIAIIGLYPNNLSLEIPTDHLGCDKSHQTECYARKESKKNDTAI</sequence>
<dbReference type="Proteomes" id="UP000276437">
    <property type="component" value="Chromosome"/>
</dbReference>
<dbReference type="EMBL" id="AP018449">
    <property type="protein sequence ID" value="BBB90583.1"/>
    <property type="molecule type" value="Genomic_DNA"/>
</dbReference>
<dbReference type="InterPro" id="IPR037010">
    <property type="entry name" value="VitB12-dep_Met_synth_activ_sf"/>
</dbReference>
<evidence type="ECO:0000313" key="2">
    <source>
        <dbReference type="Proteomes" id="UP000276437"/>
    </source>
</evidence>
<dbReference type="OrthoDB" id="9816190at2"/>
<accession>A0A348AHN5</accession>
<dbReference type="SUPFAM" id="SSF56507">
    <property type="entry name" value="Methionine synthase activation domain-like"/>
    <property type="match status" value="1"/>
</dbReference>
<dbReference type="AlphaFoldDB" id="A0A348AHN5"/>
<gene>
    <name evidence="1" type="ORF">MAMMFC1_01237</name>
</gene>
<protein>
    <submittedName>
        <fullName evidence="1">Vitamin B12 dependent methionine synthase, activation domain</fullName>
    </submittedName>
</protein>
<dbReference type="KEGG" id="mana:MAMMFC1_01237"/>
<organism evidence="1 2">
    <name type="scientific">Methylomusa anaerophila</name>
    <dbReference type="NCBI Taxonomy" id="1930071"/>
    <lineage>
        <taxon>Bacteria</taxon>
        <taxon>Bacillati</taxon>
        <taxon>Bacillota</taxon>
        <taxon>Negativicutes</taxon>
        <taxon>Selenomonadales</taxon>
        <taxon>Sporomusaceae</taxon>
        <taxon>Methylomusa</taxon>
    </lineage>
</organism>
<dbReference type="GO" id="GO:0008705">
    <property type="term" value="F:methionine synthase activity"/>
    <property type="evidence" value="ECO:0007669"/>
    <property type="project" value="InterPro"/>
</dbReference>
<dbReference type="Gene3D" id="3.40.109.40">
    <property type="match status" value="1"/>
</dbReference>
<dbReference type="RefSeq" id="WP_126307377.1">
    <property type="nucleotide sequence ID" value="NZ_AP018449.1"/>
</dbReference>
<reference evidence="1 2" key="1">
    <citation type="journal article" date="2018" name="Int. J. Syst. Evol. Microbiol.">
        <title>Methylomusa anaerophila gen. nov., sp. nov., an anaerobic methanol-utilizing bacterium isolated from a microbial fuel cell.</title>
        <authorList>
            <person name="Amano N."/>
            <person name="Yamamuro A."/>
            <person name="Miyahara M."/>
            <person name="Kouzuma A."/>
            <person name="Abe T."/>
            <person name="Watanabe K."/>
        </authorList>
    </citation>
    <scope>NUCLEOTIDE SEQUENCE [LARGE SCALE GENOMIC DNA]</scope>
    <source>
        <strain evidence="1 2">MMFC1</strain>
    </source>
</reference>
<keyword evidence="2" id="KW-1185">Reference proteome</keyword>